<dbReference type="Proteomes" id="UP000694865">
    <property type="component" value="Unplaced"/>
</dbReference>
<reference evidence="7" key="1">
    <citation type="submission" date="2025-08" db="UniProtKB">
        <authorList>
            <consortium name="RefSeq"/>
        </authorList>
    </citation>
    <scope>IDENTIFICATION</scope>
    <source>
        <tissue evidence="7">Testes</tissue>
    </source>
</reference>
<feature type="compositionally biased region" description="Polar residues" evidence="3">
    <location>
        <begin position="207"/>
        <end position="218"/>
    </location>
</feature>
<evidence type="ECO:0000313" key="7">
    <source>
        <dbReference type="RefSeq" id="XP_006816717.1"/>
    </source>
</evidence>
<dbReference type="PANTHER" id="PTHR14790:SF15">
    <property type="entry name" value="RECQ-MEDIATED GENOME INSTABILITY PROTEIN 1"/>
    <property type="match status" value="1"/>
</dbReference>
<organism evidence="6 7">
    <name type="scientific">Saccoglossus kowalevskii</name>
    <name type="common">Acorn worm</name>
    <dbReference type="NCBI Taxonomy" id="10224"/>
    <lineage>
        <taxon>Eukaryota</taxon>
        <taxon>Metazoa</taxon>
        <taxon>Hemichordata</taxon>
        <taxon>Enteropneusta</taxon>
        <taxon>Harrimaniidae</taxon>
        <taxon>Saccoglossus</taxon>
    </lineage>
</organism>
<gene>
    <name evidence="7" type="primary">LOC102803760</name>
</gene>
<dbReference type="Pfam" id="PF21000">
    <property type="entry name" value="RMI1_N_N"/>
    <property type="match status" value="1"/>
</dbReference>
<sequence>MVTTVSCLAWLKSTYCIHASFEWCEACIEWIKDEYQNSPLSPRKVHELVFEQWLHADLKDIGEPCLPDGLRTQEQAHLTGVHSLQVESLRDVSTPAYSQLQKLSGKDDPEDLISTATQPTQRIQICGNVQCRLGVLMLMASNVKVLGGEVESLQEENSQQLVLSRAIGVEAQALPPQITAGNTTDNVEENMTLHSTNDTTRHAGHTASFQSSEPTITGQHHHNRQNMQSGLLQSDNQTCLNSGLVISQHSRHQAVRETTHTQQTHPQPSMTEEEAWMEEEMDVDDDDILDEELLQQLDQIEQREFRYM</sequence>
<evidence type="ECO:0000259" key="5">
    <source>
        <dbReference type="Pfam" id="PF21000"/>
    </source>
</evidence>
<dbReference type="SMART" id="SM01161">
    <property type="entry name" value="DUF1767"/>
    <property type="match status" value="1"/>
</dbReference>
<dbReference type="GeneID" id="102803760"/>
<evidence type="ECO:0000256" key="2">
    <source>
        <dbReference type="ARBA" id="ARBA00018987"/>
    </source>
</evidence>
<dbReference type="InterPro" id="IPR013894">
    <property type="entry name" value="RMI1_OB"/>
</dbReference>
<accession>A0ABM0M9M6</accession>
<name>A0ABM0M9M6_SACKO</name>
<dbReference type="Gene3D" id="2.40.50.770">
    <property type="entry name" value="RecQ-mediated genome instability protein Rmi1, C-terminal domain"/>
    <property type="match status" value="1"/>
</dbReference>
<feature type="region of interest" description="Disordered" evidence="3">
    <location>
        <begin position="250"/>
        <end position="275"/>
    </location>
</feature>
<evidence type="ECO:0000313" key="6">
    <source>
        <dbReference type="Proteomes" id="UP000694865"/>
    </source>
</evidence>
<dbReference type="PANTHER" id="PTHR14790">
    <property type="entry name" value="RECQ-MEDIATED GENOME INSTABILITY PROTEIN 1 RMI1"/>
    <property type="match status" value="1"/>
</dbReference>
<dbReference type="InterPro" id="IPR044881">
    <property type="entry name" value="RMI1_N_N_sf"/>
</dbReference>
<dbReference type="InterPro" id="IPR042470">
    <property type="entry name" value="RMI1_N_C_sf"/>
</dbReference>
<dbReference type="InterPro" id="IPR049363">
    <property type="entry name" value="RMI1_N"/>
</dbReference>
<dbReference type="Gene3D" id="1.10.8.1020">
    <property type="entry name" value="RecQ-mediated genome instability protein 1, N-terminal domain"/>
    <property type="match status" value="1"/>
</dbReference>
<dbReference type="RefSeq" id="XP_006816717.1">
    <property type="nucleotide sequence ID" value="XM_006816654.1"/>
</dbReference>
<feature type="domain" description="RecQ mediated genome instability protein 1 OB-fold" evidence="4">
    <location>
        <begin position="66"/>
        <end position="108"/>
    </location>
</feature>
<proteinExistence type="inferred from homology"/>
<protein>
    <recommendedName>
        <fullName evidence="2">RecQ-mediated genome instability protein 1</fullName>
    </recommendedName>
</protein>
<dbReference type="Pfam" id="PF08585">
    <property type="entry name" value="RMI1_N_C"/>
    <property type="match status" value="2"/>
</dbReference>
<feature type="domain" description="RMI1 N-terminal" evidence="5">
    <location>
        <begin position="11"/>
        <end position="61"/>
    </location>
</feature>
<comment type="similarity">
    <text evidence="1">Belongs to the RMI1 family.</text>
</comment>
<evidence type="ECO:0000256" key="3">
    <source>
        <dbReference type="SAM" id="MobiDB-lite"/>
    </source>
</evidence>
<evidence type="ECO:0000259" key="4">
    <source>
        <dbReference type="Pfam" id="PF08585"/>
    </source>
</evidence>
<keyword evidence="6" id="KW-1185">Reference proteome</keyword>
<evidence type="ECO:0000256" key="1">
    <source>
        <dbReference type="ARBA" id="ARBA00006395"/>
    </source>
</evidence>
<feature type="region of interest" description="Disordered" evidence="3">
    <location>
        <begin position="199"/>
        <end position="222"/>
    </location>
</feature>
<feature type="domain" description="RecQ mediated genome instability protein 1 OB-fold" evidence="4">
    <location>
        <begin position="116"/>
        <end position="160"/>
    </location>
</feature>